<sequence length="292" mass="32234">MTPQKVLPRKIWEGPALLGESPLWDYRTKFLYWVDIENCKLYRQKEDGSDYSSIDLPAPAGSIALWHDGGLVAALGQGLFHIEPEQSLVTAIASELSGADCLMNDGKADRSGNFVFGAKHLKESDPVAGCWRYQSGHITPLEQKFIVFNGPAFSPEGDRIYFADSPSQRIMTASYNPKDGMITEPEVFVQLSGKDGYPDGMTVDSEGCLWNAQWDGWAITRYRPDGTIDQKIDMPVQRPTSLCFGGEDLKTLFVTSASTRLSPQELVENPDAGALFKLDLHVAGLPEKTIIN</sequence>
<dbReference type="PRINTS" id="PR01790">
    <property type="entry name" value="SMP30FAMILY"/>
</dbReference>
<feature type="binding site" evidence="3">
    <location>
        <position position="199"/>
    </location>
    <ligand>
        <name>a divalent metal cation</name>
        <dbReference type="ChEBI" id="CHEBI:60240"/>
    </ligand>
</feature>
<comment type="cofactor">
    <cofactor evidence="3">
        <name>Zn(2+)</name>
        <dbReference type="ChEBI" id="CHEBI:29105"/>
    </cofactor>
    <text evidence="3">Binds 1 divalent metal cation per subunit.</text>
</comment>
<dbReference type="EMBL" id="LANI01000009">
    <property type="protein sequence ID" value="KKJ76946.1"/>
    <property type="molecule type" value="Genomic_DNA"/>
</dbReference>
<evidence type="ECO:0000259" key="4">
    <source>
        <dbReference type="Pfam" id="PF08450"/>
    </source>
</evidence>
<gene>
    <name evidence="5" type="ORF">WH95_10925</name>
</gene>
<evidence type="ECO:0000313" key="5">
    <source>
        <dbReference type="EMBL" id="KKJ76946.1"/>
    </source>
</evidence>
<dbReference type="STRING" id="1549748.WH95_10925"/>
<evidence type="ECO:0000256" key="3">
    <source>
        <dbReference type="PIRSR" id="PIRSR605511-2"/>
    </source>
</evidence>
<keyword evidence="3" id="KW-0479">Metal-binding</keyword>
<dbReference type="AlphaFoldDB" id="A0A0M2R5I6"/>
<feature type="binding site" evidence="3">
    <location>
        <position position="20"/>
    </location>
    <ligand>
        <name>a divalent metal cation</name>
        <dbReference type="ChEBI" id="CHEBI:60240"/>
    </ligand>
</feature>
<accession>A0A0M2R5I6</accession>
<evidence type="ECO:0000256" key="1">
    <source>
        <dbReference type="ARBA" id="ARBA00008853"/>
    </source>
</evidence>
<evidence type="ECO:0000256" key="2">
    <source>
        <dbReference type="PIRSR" id="PIRSR605511-1"/>
    </source>
</evidence>
<name>A0A0M2R5I6_9PROT</name>
<dbReference type="InterPro" id="IPR011042">
    <property type="entry name" value="6-blade_b-propeller_TolB-like"/>
</dbReference>
<dbReference type="Gene3D" id="2.120.10.30">
    <property type="entry name" value="TolB, C-terminal domain"/>
    <property type="match status" value="1"/>
</dbReference>
<feature type="binding site" evidence="3">
    <location>
        <position position="149"/>
    </location>
    <ligand>
        <name>a divalent metal cation</name>
        <dbReference type="ChEBI" id="CHEBI:60240"/>
    </ligand>
</feature>
<dbReference type="GO" id="GO:0005509">
    <property type="term" value="F:calcium ion binding"/>
    <property type="evidence" value="ECO:0007669"/>
    <property type="project" value="TreeGrafter"/>
</dbReference>
<keyword evidence="3" id="KW-0862">Zinc</keyword>
<dbReference type="Pfam" id="PF08450">
    <property type="entry name" value="SGL"/>
    <property type="match status" value="1"/>
</dbReference>
<protein>
    <recommendedName>
        <fullName evidence="4">SMP-30/Gluconolactonase/LRE-like region domain-containing protein</fullName>
    </recommendedName>
</protein>
<comment type="caution">
    <text evidence="5">The sequence shown here is derived from an EMBL/GenBank/DDBJ whole genome shotgun (WGS) entry which is preliminary data.</text>
</comment>
<dbReference type="GO" id="GO:0019853">
    <property type="term" value="P:L-ascorbic acid biosynthetic process"/>
    <property type="evidence" value="ECO:0007669"/>
    <property type="project" value="TreeGrafter"/>
</dbReference>
<feature type="domain" description="SMP-30/Gluconolactonase/LRE-like region" evidence="4">
    <location>
        <begin position="18"/>
        <end position="258"/>
    </location>
</feature>
<evidence type="ECO:0000313" key="6">
    <source>
        <dbReference type="Proteomes" id="UP000034491"/>
    </source>
</evidence>
<dbReference type="PANTHER" id="PTHR10907">
    <property type="entry name" value="REGUCALCIN"/>
    <property type="match status" value="1"/>
</dbReference>
<dbReference type="InterPro" id="IPR013658">
    <property type="entry name" value="SGL"/>
</dbReference>
<feature type="binding site" evidence="3">
    <location>
        <position position="104"/>
    </location>
    <ligand>
        <name>substrate</name>
    </ligand>
</feature>
<dbReference type="SUPFAM" id="SSF63829">
    <property type="entry name" value="Calcium-dependent phosphotriesterase"/>
    <property type="match status" value="1"/>
</dbReference>
<dbReference type="GO" id="GO:0004341">
    <property type="term" value="F:gluconolactonase activity"/>
    <property type="evidence" value="ECO:0007669"/>
    <property type="project" value="TreeGrafter"/>
</dbReference>
<comment type="similarity">
    <text evidence="1">Belongs to the SMP-30/CGR1 family.</text>
</comment>
<dbReference type="Proteomes" id="UP000034491">
    <property type="component" value="Unassembled WGS sequence"/>
</dbReference>
<organism evidence="5 6">
    <name type="scientific">Kiloniella litopenaei</name>
    <dbReference type="NCBI Taxonomy" id="1549748"/>
    <lineage>
        <taxon>Bacteria</taxon>
        <taxon>Pseudomonadati</taxon>
        <taxon>Pseudomonadota</taxon>
        <taxon>Alphaproteobacteria</taxon>
        <taxon>Rhodospirillales</taxon>
        <taxon>Kiloniellaceae</taxon>
        <taxon>Kiloniella</taxon>
    </lineage>
</organism>
<keyword evidence="6" id="KW-1185">Reference proteome</keyword>
<proteinExistence type="inferred from homology"/>
<dbReference type="InterPro" id="IPR005511">
    <property type="entry name" value="SMP-30"/>
</dbReference>
<feature type="active site" description="Proton donor/acceptor" evidence="2">
    <location>
        <position position="199"/>
    </location>
</feature>
<dbReference type="PANTHER" id="PTHR10907:SF47">
    <property type="entry name" value="REGUCALCIN"/>
    <property type="match status" value="1"/>
</dbReference>
<reference evidence="5 6" key="1">
    <citation type="submission" date="2015-03" db="EMBL/GenBank/DDBJ databases">
        <title>Genome sequence of Kiloniella sp. P1-1, isolated from the gut microflora of Pacific white shrimp, Penaeus vannamei.</title>
        <authorList>
            <person name="Shao Z."/>
            <person name="Wang L."/>
            <person name="Li X."/>
        </authorList>
    </citation>
    <scope>NUCLEOTIDE SEQUENCE [LARGE SCALE GENOMIC DNA]</scope>
    <source>
        <strain evidence="5 6">P1-1</strain>
    </source>
</reference>